<reference evidence="2 3" key="1">
    <citation type="submission" date="2020-05" db="EMBL/GenBank/DDBJ databases">
        <authorList>
            <person name="Whitworth D."/>
        </authorList>
    </citation>
    <scope>NUCLEOTIDE SEQUENCE [LARGE SCALE GENOMIC DNA]</scope>
    <source>
        <strain evidence="2 3">CA046A</strain>
    </source>
</reference>
<dbReference type="RefSeq" id="WP_171421516.1">
    <property type="nucleotide sequence ID" value="NZ_JABFJW010000468.1"/>
</dbReference>
<name>A0A7Y4K036_9BACT</name>
<accession>A0A7Y4K036</accession>
<feature type="chain" id="PRO_5030635939" evidence="1">
    <location>
        <begin position="22"/>
        <end position="272"/>
    </location>
</feature>
<comment type="caution">
    <text evidence="2">The sequence shown here is derived from an EMBL/GenBank/DDBJ whole genome shotgun (WGS) entry which is preliminary data.</text>
</comment>
<dbReference type="EMBL" id="JABFJW010000468">
    <property type="protein sequence ID" value="NOK14419.1"/>
    <property type="molecule type" value="Genomic_DNA"/>
</dbReference>
<dbReference type="AlphaFoldDB" id="A0A7Y4K036"/>
<feature type="signal peptide" evidence="1">
    <location>
        <begin position="1"/>
        <end position="21"/>
    </location>
</feature>
<organism evidence="2 3">
    <name type="scientific">Corallococcus exercitus</name>
    <dbReference type="NCBI Taxonomy" id="2316736"/>
    <lineage>
        <taxon>Bacteria</taxon>
        <taxon>Pseudomonadati</taxon>
        <taxon>Myxococcota</taxon>
        <taxon>Myxococcia</taxon>
        <taxon>Myxococcales</taxon>
        <taxon>Cystobacterineae</taxon>
        <taxon>Myxococcaceae</taxon>
        <taxon>Corallococcus</taxon>
    </lineage>
</organism>
<keyword evidence="1" id="KW-0732">Signal</keyword>
<proteinExistence type="predicted"/>
<evidence type="ECO:0000313" key="3">
    <source>
        <dbReference type="Proteomes" id="UP000528460"/>
    </source>
</evidence>
<protein>
    <submittedName>
        <fullName evidence="2">Uncharacterized protein</fullName>
    </submittedName>
</protein>
<gene>
    <name evidence="2" type="ORF">HNS30_35865</name>
</gene>
<dbReference type="Proteomes" id="UP000528460">
    <property type="component" value="Unassembled WGS sequence"/>
</dbReference>
<sequence length="272" mass="29138">MRPCILVLGLLVLTAPFRAEAAEAAGKPAALIWKGSKDKAEAEAQEATWPELAKLLEKTGITLPEGHPRLVESKTVPGLKPGFWVWLLGTCASDEAGSVLEHLKLLAPGTYSREVKLPADKLACPERPAAPLRARDEVLKVSAGATLRVFTQEETESPDEEGRGNTVSRTRFHFVLFSKGGEVLDMADTEGDEDVSGNDPGTGPTAYRCTNTQLETSKKKGRLVLSRHCGASAFAECGAMRSADESVTVTVDNGVVSASAEERKNVEYAECE</sequence>
<evidence type="ECO:0000256" key="1">
    <source>
        <dbReference type="SAM" id="SignalP"/>
    </source>
</evidence>
<evidence type="ECO:0000313" key="2">
    <source>
        <dbReference type="EMBL" id="NOK14419.1"/>
    </source>
</evidence>